<dbReference type="PANTHER" id="PTHR19303">
    <property type="entry name" value="TRANSPOSON"/>
    <property type="match status" value="1"/>
</dbReference>
<dbReference type="InterPro" id="IPR013087">
    <property type="entry name" value="Znf_C2H2_type"/>
</dbReference>
<dbReference type="Gene3D" id="1.10.10.60">
    <property type="entry name" value="Homeodomain-like"/>
    <property type="match status" value="2"/>
</dbReference>
<dbReference type="SMART" id="SM00674">
    <property type="entry name" value="CENPB"/>
    <property type="match status" value="1"/>
</dbReference>
<dbReference type="PROSITE" id="PS50157">
    <property type="entry name" value="ZINC_FINGER_C2H2_2"/>
    <property type="match status" value="1"/>
</dbReference>
<keyword evidence="4" id="KW-0862">Zinc</keyword>
<dbReference type="SUPFAM" id="SSF46689">
    <property type="entry name" value="Homeodomain-like"/>
    <property type="match status" value="2"/>
</dbReference>
<reference evidence="8 10" key="1">
    <citation type="submission" date="2024-05" db="EMBL/GenBank/DDBJ databases">
        <authorList>
            <person name="Wallberg A."/>
        </authorList>
    </citation>
    <scope>NUCLEOTIDE SEQUENCE [LARGE SCALE GENOMIC DNA]</scope>
</reference>
<gene>
    <name evidence="8" type="ORF">MNOR_LOCUS9022</name>
    <name evidence="9" type="ORF">MNOR_LOCUS9023</name>
</gene>
<dbReference type="InterPro" id="IPR007889">
    <property type="entry name" value="HTH_Psq"/>
</dbReference>
<feature type="region of interest" description="Disordered" evidence="5">
    <location>
        <begin position="177"/>
        <end position="202"/>
    </location>
</feature>
<evidence type="ECO:0000256" key="4">
    <source>
        <dbReference type="PROSITE-ProRule" id="PRU00042"/>
    </source>
</evidence>
<evidence type="ECO:0000256" key="2">
    <source>
        <dbReference type="ARBA" id="ARBA00023125"/>
    </source>
</evidence>
<evidence type="ECO:0000256" key="1">
    <source>
        <dbReference type="ARBA" id="ARBA00004123"/>
    </source>
</evidence>
<evidence type="ECO:0008006" key="11">
    <source>
        <dbReference type="Google" id="ProtNLM"/>
    </source>
</evidence>
<dbReference type="AlphaFoldDB" id="A0AAV2Q7B4"/>
<dbReference type="Pfam" id="PF04218">
    <property type="entry name" value="CENP-B_N"/>
    <property type="match status" value="1"/>
</dbReference>
<keyword evidence="10" id="KW-1185">Reference proteome</keyword>
<dbReference type="GO" id="GO:0008270">
    <property type="term" value="F:zinc ion binding"/>
    <property type="evidence" value="ECO:0007669"/>
    <property type="project" value="UniProtKB-KW"/>
</dbReference>
<evidence type="ECO:0000256" key="3">
    <source>
        <dbReference type="ARBA" id="ARBA00023242"/>
    </source>
</evidence>
<accession>A0AAV2Q7B4</accession>
<dbReference type="PANTHER" id="PTHR19303:SF73">
    <property type="entry name" value="PROTEIN PDC2"/>
    <property type="match status" value="1"/>
</dbReference>
<keyword evidence="4" id="KW-0863">Zinc-finger</keyword>
<dbReference type="InterPro" id="IPR006600">
    <property type="entry name" value="HTH_CenpB_DNA-bd_dom"/>
</dbReference>
<dbReference type="PROSITE" id="PS51253">
    <property type="entry name" value="HTH_CENPB"/>
    <property type="match status" value="1"/>
</dbReference>
<organism evidence="8 10">
    <name type="scientific">Meganyctiphanes norvegica</name>
    <name type="common">Northern krill</name>
    <name type="synonym">Thysanopoda norvegica</name>
    <dbReference type="NCBI Taxonomy" id="48144"/>
    <lineage>
        <taxon>Eukaryota</taxon>
        <taxon>Metazoa</taxon>
        <taxon>Ecdysozoa</taxon>
        <taxon>Arthropoda</taxon>
        <taxon>Crustacea</taxon>
        <taxon>Multicrustacea</taxon>
        <taxon>Malacostraca</taxon>
        <taxon>Eumalacostraca</taxon>
        <taxon>Eucarida</taxon>
        <taxon>Euphausiacea</taxon>
        <taxon>Euphausiidae</taxon>
        <taxon>Meganyctiphanes</taxon>
    </lineage>
</organism>
<dbReference type="GO" id="GO:0003677">
    <property type="term" value="F:DNA binding"/>
    <property type="evidence" value="ECO:0007669"/>
    <property type="project" value="UniProtKB-KW"/>
</dbReference>
<dbReference type="InterPro" id="IPR004875">
    <property type="entry name" value="DDE_SF_endonuclease_dom"/>
</dbReference>
<evidence type="ECO:0000313" key="8">
    <source>
        <dbReference type="EMBL" id="CAL4073114.1"/>
    </source>
</evidence>
<evidence type="ECO:0000256" key="5">
    <source>
        <dbReference type="SAM" id="MobiDB-lite"/>
    </source>
</evidence>
<dbReference type="PROSITE" id="PS00028">
    <property type="entry name" value="ZINC_FINGER_C2H2_1"/>
    <property type="match status" value="1"/>
</dbReference>
<evidence type="ECO:0000313" key="9">
    <source>
        <dbReference type="EMBL" id="CAL4073116.1"/>
    </source>
</evidence>
<evidence type="ECO:0000313" key="10">
    <source>
        <dbReference type="Proteomes" id="UP001497623"/>
    </source>
</evidence>
<feature type="domain" description="C2H2-type" evidence="6">
    <location>
        <begin position="244"/>
        <end position="271"/>
    </location>
</feature>
<evidence type="ECO:0000259" key="6">
    <source>
        <dbReference type="PROSITE" id="PS50157"/>
    </source>
</evidence>
<proteinExistence type="predicted"/>
<sequence length="806" mass="89862">MEDIHELGTGSSSCTTELERLAEAAASMGYSESLGATTTVTPLTLPLILCSESLTQVSSQTPLQNARHYTNDTVFRSPEPNLHNSDLNLQPVNTQTRSLSTITSPPAHMQSLVHCNEDRNIQVIKPEQVTYIKNSVEVQSVDLKPSRTLSTVIQCSPPQGTVMHLKADSKYAVQDTETSAVSQDTELAKQPESKKRKKSSYSGSKYKDFIGGLENNLFKKGLKDEVEVGNPRNGFEISSGRSMWPCETCGQQFASLQIWKLHQMDHSLAKQRNGLSLEVKIEIIKRINAGEKQGDMAEEYGLNRSTIKSIMKQSNRYMSCWKKGMFHPDSKRLKGPKREDIEAVLHAWYTQATSTGTPVSGPILCAKALDFAEKLGHADFKATHGWLDRFKKRKNIIFGRTHHRKKRDDKEGNGNSEVRLGDWQAAILPQFLLEYEPGDIFAVEETGLLYKVLPDIAFSLKGERCPGGIRSRQRITVLLCANMTGTEKFPLLVIGRHDKPASFQNVKSLPVQYVSNCHAWMTSDSFGAWLQDIDSWFIQQARRVVILGSSLPVHEKPPGSLKSVKLVTCPIGYKGPLHHGVVAALKQQYRRGILEMLVTNLEREENGKNSPSDRYDLSLLSCLQSLANAWHNVNEGCINASFTRAGISKFSAWGAPHPAEDPVICSENLTLLHRLRSLGHNVSDITFDDFVHFDDDIQVCNLMNDDDILASITGASEEDNDSRNDCEERGEDEIDGDEGIDISTEKDAPPTMRDVQAALDVVRRHILHQEDAQEMFRALAHLELLIFKGHSGKIVGTFHPNTQNSH</sequence>
<dbReference type="Proteomes" id="UP001497623">
    <property type="component" value="Unassembled WGS sequence"/>
</dbReference>
<keyword evidence="2" id="KW-0238">DNA-binding</keyword>
<feature type="region of interest" description="Disordered" evidence="5">
    <location>
        <begin position="714"/>
        <end position="748"/>
    </location>
</feature>
<protein>
    <recommendedName>
        <fullName evidence="11">Tigger transposable element-derived protein 4</fullName>
    </recommendedName>
</protein>
<dbReference type="InterPro" id="IPR050863">
    <property type="entry name" value="CenT-Element_Derived"/>
</dbReference>
<feature type="compositionally biased region" description="Acidic residues" evidence="5">
    <location>
        <begin position="728"/>
        <end position="740"/>
    </location>
</feature>
<dbReference type="EMBL" id="CAXKWB010004276">
    <property type="protein sequence ID" value="CAL4073116.1"/>
    <property type="molecule type" value="Genomic_DNA"/>
</dbReference>
<evidence type="ECO:0000259" key="7">
    <source>
        <dbReference type="PROSITE" id="PS51253"/>
    </source>
</evidence>
<dbReference type="GO" id="GO:0005634">
    <property type="term" value="C:nucleus"/>
    <property type="evidence" value="ECO:0007669"/>
    <property type="project" value="UniProtKB-SubCell"/>
</dbReference>
<keyword evidence="3" id="KW-0539">Nucleus</keyword>
<feature type="domain" description="HTH CENPB-type" evidence="7">
    <location>
        <begin position="329"/>
        <end position="400"/>
    </location>
</feature>
<keyword evidence="4" id="KW-0479">Metal-binding</keyword>
<dbReference type="EMBL" id="CAXKWB010004276">
    <property type="protein sequence ID" value="CAL4073114.1"/>
    <property type="molecule type" value="Genomic_DNA"/>
</dbReference>
<name>A0AAV2Q7B4_MEGNR</name>
<dbReference type="Pfam" id="PF03221">
    <property type="entry name" value="HTH_Tnp_Tc5"/>
    <property type="match status" value="1"/>
</dbReference>
<dbReference type="InterPro" id="IPR009057">
    <property type="entry name" value="Homeodomain-like_sf"/>
</dbReference>
<dbReference type="Pfam" id="PF03184">
    <property type="entry name" value="DDE_1"/>
    <property type="match status" value="1"/>
</dbReference>
<comment type="subcellular location">
    <subcellularLocation>
        <location evidence="1">Nucleus</location>
    </subcellularLocation>
</comment>
<comment type="caution">
    <text evidence="8">The sequence shown here is derived from an EMBL/GenBank/DDBJ whole genome shotgun (WGS) entry which is preliminary data.</text>
</comment>